<protein>
    <submittedName>
        <fullName evidence="1">Uncharacterized protein</fullName>
    </submittedName>
</protein>
<evidence type="ECO:0000313" key="1">
    <source>
        <dbReference type="EMBL" id="SIP72442.1"/>
    </source>
</evidence>
<organism evidence="1 2">
    <name type="scientific">Xenorhabdus innexi</name>
    <dbReference type="NCBI Taxonomy" id="290109"/>
    <lineage>
        <taxon>Bacteria</taxon>
        <taxon>Pseudomonadati</taxon>
        <taxon>Pseudomonadota</taxon>
        <taxon>Gammaproteobacteria</taxon>
        <taxon>Enterobacterales</taxon>
        <taxon>Morganellaceae</taxon>
        <taxon>Xenorhabdus</taxon>
    </lineage>
</organism>
<sequence>MKNVIVFACSSVFFMNVKTKQNARKNKDDNIERAMLMA</sequence>
<proteinExistence type="predicted"/>
<gene>
    <name evidence="1" type="ORF">XIS1_1480001</name>
</gene>
<accession>A0A1N6MUF7</accession>
<dbReference type="Proteomes" id="UP000196435">
    <property type="component" value="Unassembled WGS sequence"/>
</dbReference>
<reference evidence="2" key="1">
    <citation type="submission" date="2016-12" db="EMBL/GenBank/DDBJ databases">
        <authorList>
            <person name="Gaudriault S."/>
        </authorList>
    </citation>
    <scope>NUCLEOTIDE SEQUENCE [LARGE SCALE GENOMIC DNA]</scope>
    <source>
        <strain evidence="2">HGB1681 (deposited as PTA-6826 in the American Type Culture Collection)</strain>
    </source>
</reference>
<dbReference type="EMBL" id="FTLG01000055">
    <property type="protein sequence ID" value="SIP72442.1"/>
    <property type="molecule type" value="Genomic_DNA"/>
</dbReference>
<name>A0A1N6MUF7_9GAMM</name>
<dbReference type="AlphaFoldDB" id="A0A1N6MUF7"/>
<evidence type="ECO:0000313" key="2">
    <source>
        <dbReference type="Proteomes" id="UP000196435"/>
    </source>
</evidence>